<keyword evidence="3" id="KW-1185">Reference proteome</keyword>
<proteinExistence type="predicted"/>
<dbReference type="HOGENOM" id="CLU_1867310_0_0_1"/>
<dbReference type="AlphaFoldDB" id="T1F535"/>
<dbReference type="RefSeq" id="XP_009017094.1">
    <property type="nucleotide sequence ID" value="XM_009018846.1"/>
</dbReference>
<dbReference type="Proteomes" id="UP000015101">
    <property type="component" value="Unassembled WGS sequence"/>
</dbReference>
<evidence type="ECO:0000313" key="3">
    <source>
        <dbReference type="Proteomes" id="UP000015101"/>
    </source>
</evidence>
<organism evidence="2 3">
    <name type="scientific">Helobdella robusta</name>
    <name type="common">Californian leech</name>
    <dbReference type="NCBI Taxonomy" id="6412"/>
    <lineage>
        <taxon>Eukaryota</taxon>
        <taxon>Metazoa</taxon>
        <taxon>Spiralia</taxon>
        <taxon>Lophotrochozoa</taxon>
        <taxon>Annelida</taxon>
        <taxon>Clitellata</taxon>
        <taxon>Hirudinea</taxon>
        <taxon>Rhynchobdellida</taxon>
        <taxon>Glossiphoniidae</taxon>
        <taxon>Helobdella</taxon>
    </lineage>
</organism>
<sequence length="137" mass="15583">MVIAPNIIPQRCFSVSPFKNCSMQCAANLFFDFKVHTVTIVRTCMGERHGSGEKENTIFLFNLYNSSLSNCGTPQELFPKSIIEKFSASKREKYEKFIQRWTSSVCDNDVEVKDLDEVEGQTSLTYTTTSAESLRQD</sequence>
<dbReference type="EMBL" id="AMQM01004092">
    <property type="status" value="NOT_ANNOTATED_CDS"/>
    <property type="molecule type" value="Genomic_DNA"/>
</dbReference>
<name>T1F535_HELRO</name>
<reference evidence="3" key="1">
    <citation type="submission" date="2012-12" db="EMBL/GenBank/DDBJ databases">
        <authorList>
            <person name="Hellsten U."/>
            <person name="Grimwood J."/>
            <person name="Chapman J.A."/>
            <person name="Shapiro H."/>
            <person name="Aerts A."/>
            <person name="Otillar R.P."/>
            <person name="Terry A.Y."/>
            <person name="Boore J.L."/>
            <person name="Simakov O."/>
            <person name="Marletaz F."/>
            <person name="Cho S.-J."/>
            <person name="Edsinger-Gonzales E."/>
            <person name="Havlak P."/>
            <person name="Kuo D.-H."/>
            <person name="Larsson T."/>
            <person name="Lv J."/>
            <person name="Arendt D."/>
            <person name="Savage R."/>
            <person name="Osoegawa K."/>
            <person name="de Jong P."/>
            <person name="Lindberg D.R."/>
            <person name="Seaver E.C."/>
            <person name="Weisblat D.A."/>
            <person name="Putnam N.H."/>
            <person name="Grigoriev I.V."/>
            <person name="Rokhsar D.S."/>
        </authorList>
    </citation>
    <scope>NUCLEOTIDE SEQUENCE</scope>
</reference>
<reference evidence="1 3" key="2">
    <citation type="journal article" date="2013" name="Nature">
        <title>Insights into bilaterian evolution from three spiralian genomes.</title>
        <authorList>
            <person name="Simakov O."/>
            <person name="Marletaz F."/>
            <person name="Cho S.J."/>
            <person name="Edsinger-Gonzales E."/>
            <person name="Havlak P."/>
            <person name="Hellsten U."/>
            <person name="Kuo D.H."/>
            <person name="Larsson T."/>
            <person name="Lv J."/>
            <person name="Arendt D."/>
            <person name="Savage R."/>
            <person name="Osoegawa K."/>
            <person name="de Jong P."/>
            <person name="Grimwood J."/>
            <person name="Chapman J.A."/>
            <person name="Shapiro H."/>
            <person name="Aerts A."/>
            <person name="Otillar R.P."/>
            <person name="Terry A.Y."/>
            <person name="Boore J.L."/>
            <person name="Grigoriev I.V."/>
            <person name="Lindberg D.R."/>
            <person name="Seaver E.C."/>
            <person name="Weisblat D.A."/>
            <person name="Putnam N.H."/>
            <person name="Rokhsar D.S."/>
        </authorList>
    </citation>
    <scope>NUCLEOTIDE SEQUENCE</scope>
</reference>
<dbReference type="KEGG" id="hro:HELRODRAFT_172162"/>
<evidence type="ECO:0000313" key="2">
    <source>
        <dbReference type="EnsemblMetazoa" id="HelroP172162"/>
    </source>
</evidence>
<dbReference type="InParanoid" id="T1F535"/>
<accession>T1F535</accession>
<dbReference type="EMBL" id="KB096457">
    <property type="protein sequence ID" value="ESO04515.1"/>
    <property type="molecule type" value="Genomic_DNA"/>
</dbReference>
<dbReference type="GeneID" id="20203934"/>
<gene>
    <name evidence="2" type="primary">20203934</name>
    <name evidence="1" type="ORF">HELRODRAFT_172162</name>
</gene>
<protein>
    <submittedName>
        <fullName evidence="1 2">Uncharacterized protein</fullName>
    </submittedName>
</protein>
<dbReference type="CTD" id="20203934"/>
<dbReference type="EnsemblMetazoa" id="HelroT172162">
    <property type="protein sequence ID" value="HelroP172162"/>
    <property type="gene ID" value="HelroG172162"/>
</dbReference>
<evidence type="ECO:0000313" key="1">
    <source>
        <dbReference type="EMBL" id="ESO04515.1"/>
    </source>
</evidence>
<reference evidence="2" key="3">
    <citation type="submission" date="2015-06" db="UniProtKB">
        <authorList>
            <consortium name="EnsemblMetazoa"/>
        </authorList>
    </citation>
    <scope>IDENTIFICATION</scope>
</reference>